<evidence type="ECO:0000256" key="8">
    <source>
        <dbReference type="ARBA" id="ARBA00034629"/>
    </source>
</evidence>
<evidence type="ECO:0000256" key="7">
    <source>
        <dbReference type="ARBA" id="ARBA00033696"/>
    </source>
</evidence>
<comment type="similarity">
    <text evidence="1 9">Belongs to the histidine acid phosphatase family. VIP1 subfamily.</text>
</comment>
<sequence>MSYIWWGPKVLNLSNMRRRDALNQQQQQQQQQQQRRQHLLHNPPVHIRPLPPYFVNRAMSGPPPHSPVPPRVLANVAPIPQSPTPSAGASSAVTPPVSASPVPASKLPVVKLGVCAMDAKARSKAMREILTRLVENERGGVDVKIFGDVVILEEDINHWPQVDVLISFFSTDFPLPKALAYTQIPNRTPPISINSLAMQSLLWDRRLVLAILDHIGVATPKRAEVNRDGGPRVPRQLRLRVRRDLGLVLPGHLAKDEESWDPVVVPERWSGKSKKEPVPRGRDVILRADGDAIIINGKVIEKPFVEKPVDGEDHNVYIYYRGGGGRRLFRKVGNKSSEHDPNLYHPRTVGSFIYEEFINVDNAEDVKVYTVGPKFSHAETRKSPVVDGLVQRNADGKETRFITKLSTDEEAYARDIVEAFGQRVCGFDLLRCEGGVRSMVIDVNGWSFVKGNEGYYDKAAEILSDVCQVARERKAACLPKAALMPPPAAVPTTSSTLRATVTVLRHADRTPKMKLKFTFPAGEPWSQPFLALLRGHREEIILRDPRQLNYILLAAEESEKTPGITPEILHKLEQLREVLTNKMSLTGTKAQLKPAFAKKKDGDDKDKKAKKDKKDKGGSDDEGELTETEARQRVDDWLKRGTVGGGPQATDAPVPHTPDMRAVLSGNTENYGVPEGLEKMQLVVKWGGESTHAARYQARDLGDQVKKDLQIMNKDVLSNVKIYTSSERRVINTAQIFAHALLGQEGSQPTTPSSRTGTANNGNDLSGPLISHLIQRRDLLDDNNAGKEKMQEAKKKLKILLRSGETEKRSDLAWPKNFKKEPVEVVAEVIEQLTELRKIMRANYENGNVERIPQQRWCSGDSPWLFRERWEKIFDDWVGVKQEKFDPSRVSELYDSLKYDALHNRNFLFAVFDPEGKGQSSKPGTERQDRRLHELYARAKALFDLVGPQEYGFDQEAKEEIGVLTSLPLLRKVWADLEEAKTTGKSLASFYFTKESHITTFVHLLLASGLPFTNIRIPELDYCSNVNIELWEKSSRGGQKDFSIRVSISEGAHSPAVLDSNVDARHSLTVQPRRKMTSHVDWAIAEKCLSKHFDKGLTFSTTPLEGDEVYLKKAIQDESVLPLSLTRAGEDTPRGLSSASSYRSAASDAGW</sequence>
<evidence type="ECO:0000259" key="12">
    <source>
        <dbReference type="Pfam" id="PF18086"/>
    </source>
</evidence>
<dbReference type="PANTHER" id="PTHR12750">
    <property type="entry name" value="DIPHOSPHOINOSITOL PENTAKISPHOSPHATE KINASE"/>
    <property type="match status" value="1"/>
</dbReference>
<keyword evidence="5 9" id="KW-0418">Kinase</keyword>
<dbReference type="GO" id="GO:0016301">
    <property type="term" value="F:kinase activity"/>
    <property type="evidence" value="ECO:0007669"/>
    <property type="project" value="UniProtKB-KW"/>
</dbReference>
<dbReference type="Gene3D" id="3.30.470.20">
    <property type="entry name" value="ATP-grasp fold, B domain"/>
    <property type="match status" value="1"/>
</dbReference>
<evidence type="ECO:0000256" key="10">
    <source>
        <dbReference type="SAM" id="Coils"/>
    </source>
</evidence>
<keyword evidence="3 9" id="KW-0808">Transferase</keyword>
<dbReference type="InterPro" id="IPR029033">
    <property type="entry name" value="His_PPase_superfam"/>
</dbReference>
<dbReference type="PANTHER" id="PTHR12750:SF9">
    <property type="entry name" value="INOSITOL HEXAKISPHOSPHATE AND DIPHOSPHOINOSITOL-PENTAKISPHOSPHATE KINASE"/>
    <property type="match status" value="1"/>
</dbReference>
<dbReference type="InterPro" id="IPR040557">
    <property type="entry name" value="VIP1_N"/>
</dbReference>
<feature type="compositionally biased region" description="Basic and acidic residues" evidence="11">
    <location>
        <begin position="598"/>
        <end position="619"/>
    </location>
</feature>
<protein>
    <recommendedName>
        <fullName evidence="9">Inositol hexakisphosphate and diphosphoinositol-pentakisphosphate kinase</fullName>
        <ecNumber evidence="9">2.7.4.24</ecNumber>
    </recommendedName>
</protein>
<feature type="compositionally biased region" description="Basic and acidic residues" evidence="11">
    <location>
        <begin position="628"/>
        <end position="639"/>
    </location>
</feature>
<evidence type="ECO:0000256" key="9">
    <source>
        <dbReference type="RuleBase" id="RU365032"/>
    </source>
</evidence>
<comment type="caution">
    <text evidence="13">The sequence shown here is derived from an EMBL/GenBank/DDBJ whole genome shotgun (WGS) entry which is preliminary data.</text>
</comment>
<feature type="coiled-coil region" evidence="10">
    <location>
        <begin position="776"/>
        <end position="807"/>
    </location>
</feature>
<dbReference type="EMBL" id="JBBXJM010000002">
    <property type="protein sequence ID" value="KAL1411315.1"/>
    <property type="molecule type" value="Genomic_DNA"/>
</dbReference>
<dbReference type="Pfam" id="PF18086">
    <property type="entry name" value="PPIP5K2_N"/>
    <property type="match status" value="1"/>
</dbReference>
<feature type="compositionally biased region" description="Low complexity" evidence="11">
    <location>
        <begin position="24"/>
        <end position="34"/>
    </location>
</feature>
<evidence type="ECO:0000313" key="14">
    <source>
        <dbReference type="Proteomes" id="UP001565368"/>
    </source>
</evidence>
<comment type="catalytic activity">
    <reaction evidence="8">
        <text>1D-myo-inositol hexakisphosphate + ATP = 1-diphospho-1D-myo-inositol 2,3,4,5,6-pentakisphosphate + ADP</text>
        <dbReference type="Rhea" id="RHEA:37459"/>
        <dbReference type="ChEBI" id="CHEBI:30616"/>
        <dbReference type="ChEBI" id="CHEBI:58130"/>
        <dbReference type="ChEBI" id="CHEBI:74946"/>
        <dbReference type="ChEBI" id="CHEBI:456216"/>
        <dbReference type="EC" id="2.7.4.24"/>
    </reaction>
    <physiologicalReaction direction="left-to-right" evidence="8">
        <dbReference type="Rhea" id="RHEA:37460"/>
    </physiologicalReaction>
</comment>
<evidence type="ECO:0000313" key="13">
    <source>
        <dbReference type="EMBL" id="KAL1411315.1"/>
    </source>
</evidence>
<evidence type="ECO:0000256" key="1">
    <source>
        <dbReference type="ARBA" id="ARBA00005609"/>
    </source>
</evidence>
<dbReference type="InterPro" id="IPR037446">
    <property type="entry name" value="His_Pase_VIP1"/>
</dbReference>
<feature type="region of interest" description="Disordered" evidence="11">
    <location>
        <begin position="20"/>
        <end position="44"/>
    </location>
</feature>
<keyword evidence="4 9" id="KW-0547">Nucleotide-binding</keyword>
<dbReference type="Gene3D" id="3.40.50.1240">
    <property type="entry name" value="Phosphoglycerate mutase-like"/>
    <property type="match status" value="1"/>
</dbReference>
<keyword evidence="10" id="KW-0175">Coiled coil</keyword>
<dbReference type="Proteomes" id="UP001565368">
    <property type="component" value="Unassembled WGS sequence"/>
</dbReference>
<name>A0ABR3Q9B3_9TREE</name>
<evidence type="ECO:0000256" key="2">
    <source>
        <dbReference type="ARBA" id="ARBA00022490"/>
    </source>
</evidence>
<evidence type="ECO:0000256" key="4">
    <source>
        <dbReference type="ARBA" id="ARBA00022741"/>
    </source>
</evidence>
<accession>A0ABR3Q9B3</accession>
<evidence type="ECO:0000256" key="5">
    <source>
        <dbReference type="ARBA" id="ARBA00022777"/>
    </source>
</evidence>
<dbReference type="EC" id="2.7.4.24" evidence="9"/>
<dbReference type="SUPFAM" id="SSF56059">
    <property type="entry name" value="Glutathione synthetase ATP-binding domain-like"/>
    <property type="match status" value="1"/>
</dbReference>
<keyword evidence="6 9" id="KW-0067">ATP-binding</keyword>
<evidence type="ECO:0000256" key="11">
    <source>
        <dbReference type="SAM" id="MobiDB-lite"/>
    </source>
</evidence>
<reference evidence="13 14" key="1">
    <citation type="submission" date="2023-08" db="EMBL/GenBank/DDBJ databases">
        <title>Annotated Genome Sequence of Vanrija albida AlHP1.</title>
        <authorList>
            <person name="Herzog R."/>
        </authorList>
    </citation>
    <scope>NUCLEOTIDE SEQUENCE [LARGE SCALE GENOMIC DNA]</scope>
    <source>
        <strain evidence="13 14">AlHP1</strain>
    </source>
</reference>
<evidence type="ECO:0000256" key="6">
    <source>
        <dbReference type="ARBA" id="ARBA00022840"/>
    </source>
</evidence>
<feature type="compositionally biased region" description="Low complexity" evidence="11">
    <location>
        <begin position="1137"/>
        <end position="1151"/>
    </location>
</feature>
<feature type="region of interest" description="Disordered" evidence="11">
    <location>
        <begin position="590"/>
        <end position="657"/>
    </location>
</feature>
<evidence type="ECO:0000256" key="3">
    <source>
        <dbReference type="ARBA" id="ARBA00022679"/>
    </source>
</evidence>
<comment type="subcellular location">
    <subcellularLocation>
        <location evidence="9">Cytoplasm</location>
        <location evidence="9">Cytoskeleton</location>
    </subcellularLocation>
</comment>
<organism evidence="13 14">
    <name type="scientific">Vanrija albida</name>
    <dbReference type="NCBI Taxonomy" id="181172"/>
    <lineage>
        <taxon>Eukaryota</taxon>
        <taxon>Fungi</taxon>
        <taxon>Dikarya</taxon>
        <taxon>Basidiomycota</taxon>
        <taxon>Agaricomycotina</taxon>
        <taxon>Tremellomycetes</taxon>
        <taxon>Trichosporonales</taxon>
        <taxon>Trichosporonaceae</taxon>
        <taxon>Vanrija</taxon>
    </lineage>
</organism>
<feature type="compositionally biased region" description="Polar residues" evidence="11">
    <location>
        <begin position="745"/>
        <end position="764"/>
    </location>
</feature>
<keyword evidence="14" id="KW-1185">Reference proteome</keyword>
<dbReference type="GeneID" id="95983309"/>
<dbReference type="Gene3D" id="3.40.50.11950">
    <property type="match status" value="1"/>
</dbReference>
<feature type="region of interest" description="Disordered" evidence="11">
    <location>
        <begin position="1126"/>
        <end position="1151"/>
    </location>
</feature>
<dbReference type="InterPro" id="IPR000560">
    <property type="entry name" value="His_Pase_clade-2"/>
</dbReference>
<comment type="function">
    <text evidence="9">Bifunctional inositol kinase that acts in concert with the IP6K kinases to synthesize the diphosphate group-containing inositol pyrophosphates diphosphoinositol pentakisphosphate, PP-InsP5, and bis-diphosphoinositol tetrakisphosphate, (PP)2-InsP4. PP-InsP5 and (PP)2-InsP4, also respectively called InsP7 and InsP8, may regulate a variety of cellular processes, including apoptosis, vesicle trafficking, cytoskeletal dynamics, and exocytosis. Phosphorylates inositol hexakisphosphate (InsP6).</text>
</comment>
<feature type="region of interest" description="Disordered" evidence="11">
    <location>
        <begin position="743"/>
        <end position="767"/>
    </location>
</feature>
<dbReference type="RefSeq" id="XP_069211259.1">
    <property type="nucleotide sequence ID" value="XM_069350873.1"/>
</dbReference>
<dbReference type="SUPFAM" id="SSF53254">
    <property type="entry name" value="Phosphoglycerate mutase-like"/>
    <property type="match status" value="1"/>
</dbReference>
<dbReference type="Pfam" id="PF00328">
    <property type="entry name" value="His_Phos_2"/>
    <property type="match status" value="1"/>
</dbReference>
<gene>
    <name evidence="13" type="primary">VIP1</name>
    <name evidence="13" type="ORF">Q8F55_002266</name>
</gene>
<feature type="domain" description="VIP1 N-terminal" evidence="12">
    <location>
        <begin position="110"/>
        <end position="204"/>
    </location>
</feature>
<comment type="catalytic activity">
    <reaction evidence="7">
        <text>5-diphospho-1D-myo-inositol 1,2,3,4,6-pentakisphosphate + ATP + H(+) = 1,5-bis(diphospho)-1D-myo-inositol 2,3,4,6-tetrakisphosphate + ADP</text>
        <dbReference type="Rhea" id="RHEA:10276"/>
        <dbReference type="ChEBI" id="CHEBI:15378"/>
        <dbReference type="ChEBI" id="CHEBI:30616"/>
        <dbReference type="ChEBI" id="CHEBI:58628"/>
        <dbReference type="ChEBI" id="CHEBI:77983"/>
        <dbReference type="ChEBI" id="CHEBI:456216"/>
        <dbReference type="EC" id="2.7.4.24"/>
    </reaction>
    <physiologicalReaction direction="left-to-right" evidence="7">
        <dbReference type="Rhea" id="RHEA:10277"/>
    </physiologicalReaction>
</comment>
<proteinExistence type="inferred from homology"/>
<keyword evidence="2 9" id="KW-0963">Cytoplasm</keyword>